<dbReference type="GO" id="GO:0022857">
    <property type="term" value="F:transmembrane transporter activity"/>
    <property type="evidence" value="ECO:0007669"/>
    <property type="project" value="InterPro"/>
</dbReference>
<feature type="transmembrane region" description="Helical" evidence="8">
    <location>
        <begin position="92"/>
        <end position="118"/>
    </location>
</feature>
<keyword evidence="3" id="KW-1003">Cell membrane</keyword>
<dbReference type="RefSeq" id="WP_165240219.1">
    <property type="nucleotide sequence ID" value="NZ_JAAKZV010000116.1"/>
</dbReference>
<keyword evidence="2" id="KW-0813">Transport</keyword>
<keyword evidence="7" id="KW-0046">Antibiotic resistance</keyword>
<evidence type="ECO:0000256" key="1">
    <source>
        <dbReference type="ARBA" id="ARBA00004651"/>
    </source>
</evidence>
<feature type="transmembrane region" description="Helical" evidence="8">
    <location>
        <begin position="213"/>
        <end position="233"/>
    </location>
</feature>
<reference evidence="10 11" key="1">
    <citation type="submission" date="2020-02" db="EMBL/GenBank/DDBJ databases">
        <title>Whole-genome analyses of novel actinobacteria.</title>
        <authorList>
            <person name="Sahin N."/>
        </authorList>
    </citation>
    <scope>NUCLEOTIDE SEQUENCE [LARGE SCALE GENOMIC DNA]</scope>
    <source>
        <strain evidence="10 11">A7024</strain>
    </source>
</reference>
<dbReference type="InterPro" id="IPR011701">
    <property type="entry name" value="MFS"/>
</dbReference>
<accession>A0A6G4U420</accession>
<evidence type="ECO:0000256" key="2">
    <source>
        <dbReference type="ARBA" id="ARBA00022448"/>
    </source>
</evidence>
<dbReference type="SUPFAM" id="SSF103473">
    <property type="entry name" value="MFS general substrate transporter"/>
    <property type="match status" value="1"/>
</dbReference>
<feature type="transmembrane region" description="Helical" evidence="8">
    <location>
        <begin position="154"/>
        <end position="173"/>
    </location>
</feature>
<dbReference type="Gene3D" id="1.20.1720.10">
    <property type="entry name" value="Multidrug resistance protein D"/>
    <property type="match status" value="1"/>
</dbReference>
<feature type="transmembrane region" description="Helical" evidence="8">
    <location>
        <begin position="27"/>
        <end position="50"/>
    </location>
</feature>
<dbReference type="AlphaFoldDB" id="A0A6G4U420"/>
<evidence type="ECO:0000256" key="3">
    <source>
        <dbReference type="ARBA" id="ARBA00022475"/>
    </source>
</evidence>
<evidence type="ECO:0000256" key="7">
    <source>
        <dbReference type="ARBA" id="ARBA00023251"/>
    </source>
</evidence>
<keyword evidence="4 8" id="KW-0812">Transmembrane</keyword>
<evidence type="ECO:0000256" key="8">
    <source>
        <dbReference type="SAM" id="Phobius"/>
    </source>
</evidence>
<feature type="transmembrane region" description="Helical" evidence="8">
    <location>
        <begin position="318"/>
        <end position="339"/>
    </location>
</feature>
<dbReference type="PROSITE" id="PS50850">
    <property type="entry name" value="MFS"/>
    <property type="match status" value="1"/>
</dbReference>
<feature type="transmembrane region" description="Helical" evidence="8">
    <location>
        <begin position="456"/>
        <end position="475"/>
    </location>
</feature>
<protein>
    <submittedName>
        <fullName evidence="10">MFS transporter</fullName>
    </submittedName>
</protein>
<dbReference type="PANTHER" id="PTHR42718">
    <property type="entry name" value="MAJOR FACILITATOR SUPERFAMILY MULTIDRUG TRANSPORTER MFSC"/>
    <property type="match status" value="1"/>
</dbReference>
<feature type="transmembrane region" description="Helical" evidence="8">
    <location>
        <begin position="346"/>
        <end position="363"/>
    </location>
</feature>
<keyword evidence="11" id="KW-1185">Reference proteome</keyword>
<evidence type="ECO:0000259" key="9">
    <source>
        <dbReference type="PROSITE" id="PS50850"/>
    </source>
</evidence>
<dbReference type="InterPro" id="IPR020846">
    <property type="entry name" value="MFS_dom"/>
</dbReference>
<dbReference type="PROSITE" id="PS00216">
    <property type="entry name" value="SUGAR_TRANSPORT_1"/>
    <property type="match status" value="1"/>
</dbReference>
<comment type="subcellular location">
    <subcellularLocation>
        <location evidence="1">Cell membrane</location>
        <topology evidence="1">Multi-pass membrane protein</topology>
    </subcellularLocation>
</comment>
<organism evidence="10 11">
    <name type="scientific">Streptomyces coryli</name>
    <dbReference type="NCBI Taxonomy" id="1128680"/>
    <lineage>
        <taxon>Bacteria</taxon>
        <taxon>Bacillati</taxon>
        <taxon>Actinomycetota</taxon>
        <taxon>Actinomycetes</taxon>
        <taxon>Kitasatosporales</taxon>
        <taxon>Streptomycetaceae</taxon>
        <taxon>Streptomyces</taxon>
    </lineage>
</organism>
<comment type="caution">
    <text evidence="10">The sequence shown here is derived from an EMBL/GenBank/DDBJ whole genome shotgun (WGS) entry which is preliminary data.</text>
</comment>
<dbReference type="Pfam" id="PF07690">
    <property type="entry name" value="MFS_1"/>
    <property type="match status" value="1"/>
</dbReference>
<dbReference type="EMBL" id="JAAKZV010000116">
    <property type="protein sequence ID" value="NGN66914.1"/>
    <property type="molecule type" value="Genomic_DNA"/>
</dbReference>
<evidence type="ECO:0000313" key="11">
    <source>
        <dbReference type="Proteomes" id="UP000481583"/>
    </source>
</evidence>
<evidence type="ECO:0000313" key="10">
    <source>
        <dbReference type="EMBL" id="NGN66914.1"/>
    </source>
</evidence>
<dbReference type="InterPro" id="IPR036259">
    <property type="entry name" value="MFS_trans_sf"/>
</dbReference>
<feature type="transmembrane region" description="Helical" evidence="8">
    <location>
        <begin position="418"/>
        <end position="436"/>
    </location>
</feature>
<dbReference type="InterPro" id="IPR005829">
    <property type="entry name" value="Sugar_transporter_CS"/>
</dbReference>
<feature type="transmembrane region" description="Helical" evidence="8">
    <location>
        <begin position="245"/>
        <end position="264"/>
    </location>
</feature>
<dbReference type="GO" id="GO:0046677">
    <property type="term" value="P:response to antibiotic"/>
    <property type="evidence" value="ECO:0007669"/>
    <property type="project" value="UniProtKB-KW"/>
</dbReference>
<dbReference type="PANTHER" id="PTHR42718:SF46">
    <property type="entry name" value="BLR6921 PROTEIN"/>
    <property type="match status" value="1"/>
</dbReference>
<dbReference type="GO" id="GO:0005886">
    <property type="term" value="C:plasma membrane"/>
    <property type="evidence" value="ECO:0007669"/>
    <property type="project" value="UniProtKB-SubCell"/>
</dbReference>
<dbReference type="Proteomes" id="UP000481583">
    <property type="component" value="Unassembled WGS sequence"/>
</dbReference>
<dbReference type="Gene3D" id="1.20.1250.20">
    <property type="entry name" value="MFS general substrate transporter like domains"/>
    <property type="match status" value="1"/>
</dbReference>
<evidence type="ECO:0000256" key="6">
    <source>
        <dbReference type="ARBA" id="ARBA00023136"/>
    </source>
</evidence>
<dbReference type="CDD" id="cd17321">
    <property type="entry name" value="MFS_MMR_MDR_like"/>
    <property type="match status" value="1"/>
</dbReference>
<keyword evidence="5 8" id="KW-1133">Transmembrane helix</keyword>
<sequence>MTAVVPGNDLGGDKVAPSGHVHRWRAFALLAVAYFMTAADMLIVNVALPTIGRELHFAQADLQWVVTAYALTFGGFLLLGGRAADLLGRRRVFTAGLALFTAASLACALATSGIFLVIMRGVQGLGAAVVLPAALSIVMSMFTEGAERNKALGLWGAIGASGATAGVLAGGAITRYAGWPYIFYLNVAVGAAALLLTRRIVPESRLRLAHRRYDPFGAITVTAALVIMVYAISQAPTAGWTATRTLALLATSAALLAAFVAIEARAPAPLLPLRLFRLSTLAGSNAVGFLLGAGFYGYIFIGTLYMQQVLGYPAMTTGLAWLTVGLTGVALAGPAHVLVTRISVRLVMAAGLSLTGAGILWMAQAPAGGSFWADLAGPLFLTGAVTWIFIPVSIGALVGVTERDAGIASGLIDSSQQLGGAIGIAVASTVAATRTHDLQDRGYATAAALTGGFQTAWWVCGLTALAGIPLAFLLIRRSSTQSQENHGA</sequence>
<feature type="transmembrane region" description="Helical" evidence="8">
    <location>
        <begin position="179"/>
        <end position="201"/>
    </location>
</feature>
<evidence type="ECO:0000256" key="4">
    <source>
        <dbReference type="ARBA" id="ARBA00022692"/>
    </source>
</evidence>
<proteinExistence type="predicted"/>
<feature type="transmembrane region" description="Helical" evidence="8">
    <location>
        <begin position="124"/>
        <end position="142"/>
    </location>
</feature>
<evidence type="ECO:0000256" key="5">
    <source>
        <dbReference type="ARBA" id="ARBA00022989"/>
    </source>
</evidence>
<name>A0A6G4U420_9ACTN</name>
<keyword evidence="6 8" id="KW-0472">Membrane</keyword>
<feature type="transmembrane region" description="Helical" evidence="8">
    <location>
        <begin position="285"/>
        <end position="306"/>
    </location>
</feature>
<feature type="transmembrane region" description="Helical" evidence="8">
    <location>
        <begin position="375"/>
        <end position="398"/>
    </location>
</feature>
<feature type="transmembrane region" description="Helical" evidence="8">
    <location>
        <begin position="62"/>
        <end position="80"/>
    </location>
</feature>
<gene>
    <name evidence="10" type="ORF">G5C51_23780</name>
</gene>
<feature type="domain" description="Major facilitator superfamily (MFS) profile" evidence="9">
    <location>
        <begin position="26"/>
        <end position="479"/>
    </location>
</feature>